<dbReference type="SUPFAM" id="SSF52279">
    <property type="entry name" value="Beta-D-glucan exohydrolase, C-terminal domain"/>
    <property type="match status" value="1"/>
</dbReference>
<feature type="domain" description="PA14" evidence="7">
    <location>
        <begin position="577"/>
        <end position="749"/>
    </location>
</feature>
<feature type="repeat" description="Cell wall-binding" evidence="4">
    <location>
        <begin position="1092"/>
        <end position="1111"/>
    </location>
</feature>
<name>A0AAW9WF41_9FIRM</name>
<gene>
    <name evidence="8" type="ORF">GNE07_10775</name>
</gene>
<evidence type="ECO:0000256" key="5">
    <source>
        <dbReference type="SAM" id="MobiDB-lite"/>
    </source>
</evidence>
<dbReference type="InterPro" id="IPR018337">
    <property type="entry name" value="Cell_wall/Cho-bd_repeat"/>
</dbReference>
<dbReference type="PANTHER" id="PTHR42715:SF10">
    <property type="entry name" value="BETA-GLUCOSIDASE"/>
    <property type="match status" value="1"/>
</dbReference>
<dbReference type="InterPro" id="IPR002772">
    <property type="entry name" value="Glyco_hydro_3_C"/>
</dbReference>
<dbReference type="Gene3D" id="3.40.50.1700">
    <property type="entry name" value="Glycoside hydrolase family 3 C-terminal domain"/>
    <property type="match status" value="2"/>
</dbReference>
<feature type="signal peptide" evidence="6">
    <location>
        <begin position="1"/>
        <end position="24"/>
    </location>
</feature>
<feature type="compositionally biased region" description="Polar residues" evidence="5">
    <location>
        <begin position="511"/>
        <end position="525"/>
    </location>
</feature>
<comment type="caution">
    <text evidence="8">The sequence shown here is derived from an EMBL/GenBank/DDBJ whole genome shotgun (WGS) entry which is preliminary data.</text>
</comment>
<evidence type="ECO:0000256" key="4">
    <source>
        <dbReference type="PROSITE-ProRule" id="PRU00591"/>
    </source>
</evidence>
<dbReference type="Gene3D" id="3.20.20.300">
    <property type="entry name" value="Glycoside hydrolase, family 3, N-terminal domain"/>
    <property type="match status" value="2"/>
</dbReference>
<dbReference type="SUPFAM" id="SSF51445">
    <property type="entry name" value="(Trans)glycosidases"/>
    <property type="match status" value="1"/>
</dbReference>
<keyword evidence="2" id="KW-0677">Repeat</keyword>
<dbReference type="PANTHER" id="PTHR42715">
    <property type="entry name" value="BETA-GLUCOSIDASE"/>
    <property type="match status" value="1"/>
</dbReference>
<evidence type="ECO:0000256" key="1">
    <source>
        <dbReference type="ARBA" id="ARBA00005336"/>
    </source>
</evidence>
<dbReference type="InterPro" id="IPR026891">
    <property type="entry name" value="Fn3-like"/>
</dbReference>
<organism evidence="8 9">
    <name type="scientific">Hungatella hathewayi</name>
    <dbReference type="NCBI Taxonomy" id="154046"/>
    <lineage>
        <taxon>Bacteria</taxon>
        <taxon>Bacillati</taxon>
        <taxon>Bacillota</taxon>
        <taxon>Clostridia</taxon>
        <taxon>Lachnospirales</taxon>
        <taxon>Lachnospiraceae</taxon>
        <taxon>Hungatella</taxon>
    </lineage>
</organism>
<dbReference type="Proteomes" id="UP000434223">
    <property type="component" value="Unassembled WGS sequence"/>
</dbReference>
<keyword evidence="6" id="KW-0732">Signal</keyword>
<dbReference type="Pfam" id="PF14310">
    <property type="entry name" value="Fn3-like"/>
    <property type="match status" value="1"/>
</dbReference>
<feature type="repeat" description="Cell wall-binding" evidence="4">
    <location>
        <begin position="1155"/>
        <end position="1174"/>
    </location>
</feature>
<feature type="compositionally biased region" description="Low complexity" evidence="5">
    <location>
        <begin position="482"/>
        <end position="492"/>
    </location>
</feature>
<comment type="similarity">
    <text evidence="1">Belongs to the glycosyl hydrolase 3 family.</text>
</comment>
<feature type="chain" id="PRO_5043331576" description="PA14 domain-containing protein" evidence="6">
    <location>
        <begin position="25"/>
        <end position="1220"/>
    </location>
</feature>
<dbReference type="InterPro" id="IPR013783">
    <property type="entry name" value="Ig-like_fold"/>
</dbReference>
<dbReference type="InterPro" id="IPR036881">
    <property type="entry name" value="Glyco_hydro_3_C_sf"/>
</dbReference>
<dbReference type="InterPro" id="IPR017853">
    <property type="entry name" value="GH"/>
</dbReference>
<evidence type="ECO:0000313" key="9">
    <source>
        <dbReference type="Proteomes" id="UP000434223"/>
    </source>
</evidence>
<dbReference type="SMART" id="SM01217">
    <property type="entry name" value="Fn3_like"/>
    <property type="match status" value="1"/>
</dbReference>
<dbReference type="AlphaFoldDB" id="A0AAW9WF41"/>
<evidence type="ECO:0000256" key="6">
    <source>
        <dbReference type="SAM" id="SignalP"/>
    </source>
</evidence>
<feature type="repeat" description="Cell wall-binding" evidence="4">
    <location>
        <begin position="1133"/>
        <end position="1154"/>
    </location>
</feature>
<protein>
    <recommendedName>
        <fullName evidence="7">PA14 domain-containing protein</fullName>
    </recommendedName>
</protein>
<feature type="region of interest" description="Disordered" evidence="5">
    <location>
        <begin position="480"/>
        <end position="532"/>
    </location>
</feature>
<dbReference type="SUPFAM" id="SSF69360">
    <property type="entry name" value="Cell wall binding repeat"/>
    <property type="match status" value="1"/>
</dbReference>
<dbReference type="PROSITE" id="PS51820">
    <property type="entry name" value="PA14"/>
    <property type="match status" value="1"/>
</dbReference>
<dbReference type="GO" id="GO:0004553">
    <property type="term" value="F:hydrolase activity, hydrolyzing O-glycosyl compounds"/>
    <property type="evidence" value="ECO:0007669"/>
    <property type="project" value="InterPro"/>
</dbReference>
<reference evidence="8 9" key="1">
    <citation type="submission" date="2019-09" db="EMBL/GenBank/DDBJ databases">
        <title>Draft genome sequencing of Hungatella hathewayi 123Y-2.</title>
        <authorList>
            <person name="Lv Q."/>
            <person name="Li S."/>
        </authorList>
    </citation>
    <scope>NUCLEOTIDE SEQUENCE [LARGE SCALE GENOMIC DNA]</scope>
    <source>
        <strain evidence="8 9">123Y-2</strain>
    </source>
</reference>
<accession>A0AAW9WF41</accession>
<dbReference type="InterPro" id="IPR050288">
    <property type="entry name" value="Cellulose_deg_GH3"/>
</dbReference>
<evidence type="ECO:0000259" key="7">
    <source>
        <dbReference type="PROSITE" id="PS51820"/>
    </source>
</evidence>
<evidence type="ECO:0000313" key="8">
    <source>
        <dbReference type="EMBL" id="MUB63539.1"/>
    </source>
</evidence>
<dbReference type="PRINTS" id="PR00133">
    <property type="entry name" value="GLHYDRLASE3"/>
</dbReference>
<dbReference type="RefSeq" id="WP_055652434.1">
    <property type="nucleotide sequence ID" value="NZ_CZAZ01000065.1"/>
</dbReference>
<dbReference type="InterPro" id="IPR001764">
    <property type="entry name" value="Glyco_hydro_3_N"/>
</dbReference>
<proteinExistence type="inferred from homology"/>
<evidence type="ECO:0000256" key="3">
    <source>
        <dbReference type="ARBA" id="ARBA00022801"/>
    </source>
</evidence>
<dbReference type="GO" id="GO:0005975">
    <property type="term" value="P:carbohydrate metabolic process"/>
    <property type="evidence" value="ECO:0007669"/>
    <property type="project" value="InterPro"/>
</dbReference>
<sequence length="1220" mass="132508">MKKGLRRIMAASLTISMVICNGPAAEIMAAPKKTADTVTFPNVYPDSAIIKLSGEELENTVTALLNTMTVEEKYSFLGGNGTGDEGNAGYLDGVPRLGVPQSKMYDGPAGVLSLYDTTNPPQEQMLAATWDTELAYKYGEIHGAENNAIGGNMQLGSQFDIMRSPYFGRAKDQMGEDPYLLSTLSAPLTEGIQDQNVIAVGKHFAAFSLDASPGTKTNVDVSEQALHETHLPGFESAVLEGGLLGMMSAYNAINGTYASAHSYLQNEVLRGMWGFSGFTITDWGGNDGNTIAAGTDIEMPSLKNNSQEECEKLIAEGKLTQEQVDASVEHVLTALGKAGYLGLVQIGEDGLAKEEPGRTEIIKLKVDLDELEKVRVKSNKSALEIAEKGGVLLKNEESTLPLKTGNTTAVIGLAGMRLKSGVGGERSSGTISEMTSPYEALSELLGKKNVEGQVALDSVGTIIPNKYLYTATASNAEKATLSNAKKATSSNAEKSKKSKATSSNAQKENHTYATTSNADKTSQSESSRRGADRFAEENTAIDGLLHGVIRTYGVAKEEGNDEEFQGQWRPSGSVSATEMEGHETGTYAATDKEINFTVGTIDGKPNKYYLAKFADEGTANSFTKASGSAYTWTTYLKAPEDGEYSIIFGGIGGEAAATIQTGTDAEGNKITTSLGISNINQGTQWATDTCGDTGTILSSADVTLEAGKFYEIVVKGVATLEEKDLQITLSWITPSQRVENYENAIKAAEKNDTSVVFAYNTADGLAKTREDCTLALPEEQEQLILDVAEAAHENGHRVVVVLNNSTPVTMGNWLDEVDAVLEMYYPGQKGGVATANLLTGKVNPSGKLAFTIPKDDLETLDTYTEEIFETQQVQNSTVDYYEGILTGYKWYDANEIEPLYDFGYGLSYTDFAYSDLKVTEKRENGEKAGFDVSFKVKNTGEVKGAEVAQVYLGEAEVPDGVQMAKYALAGYYRTPELKPGEEKEVTVHINERSLSFWNTDGELQDQSDGTIGKWKVAEGTRIIYVGAASDNLLLEQKVEVKSADSNSSDNSNNSNNSGNSGNSAVGSGSVTGSWKQDMNGWWYSYTKGGYASGKWEKIQNKWYYFNEKGYAVTGWQLINSNWYYFDTTNCDMMTGWLQCAEDNYWYYLNSEGAMVTGWQEINKKWYYFNSSTANQATYTFNGENGTWMYSNDSIIPYGAMYENRETPDGHYVNSNGEKVN</sequence>
<dbReference type="EMBL" id="WNME01000006">
    <property type="protein sequence ID" value="MUB63539.1"/>
    <property type="molecule type" value="Genomic_DNA"/>
</dbReference>
<feature type="repeat" description="Cell wall-binding" evidence="4">
    <location>
        <begin position="1112"/>
        <end position="1131"/>
    </location>
</feature>
<dbReference type="Gene3D" id="2.60.40.10">
    <property type="entry name" value="Immunoglobulins"/>
    <property type="match status" value="1"/>
</dbReference>
<dbReference type="PROSITE" id="PS51170">
    <property type="entry name" value="CW"/>
    <property type="match status" value="4"/>
</dbReference>
<dbReference type="InterPro" id="IPR036962">
    <property type="entry name" value="Glyco_hydro_3_N_sf"/>
</dbReference>
<dbReference type="Pfam" id="PF00933">
    <property type="entry name" value="Glyco_hydro_3"/>
    <property type="match status" value="1"/>
</dbReference>
<dbReference type="Pfam" id="PF19127">
    <property type="entry name" value="Choline_bind_3"/>
    <property type="match status" value="2"/>
</dbReference>
<dbReference type="Gene3D" id="2.60.120.380">
    <property type="match status" value="1"/>
</dbReference>
<evidence type="ECO:0000256" key="2">
    <source>
        <dbReference type="ARBA" id="ARBA00022737"/>
    </source>
</evidence>
<feature type="region of interest" description="Disordered" evidence="5">
    <location>
        <begin position="1043"/>
        <end position="1070"/>
    </location>
</feature>
<dbReference type="Gene3D" id="2.10.270.10">
    <property type="entry name" value="Cholin Binding"/>
    <property type="match status" value="1"/>
</dbReference>
<dbReference type="Pfam" id="PF01915">
    <property type="entry name" value="Glyco_hydro_3_C"/>
    <property type="match status" value="1"/>
</dbReference>
<dbReference type="InterPro" id="IPR037524">
    <property type="entry name" value="PA14/GLEYA"/>
</dbReference>
<keyword evidence="3" id="KW-0378">Hydrolase</keyword>